<dbReference type="PANTHER" id="PTHR33327">
    <property type="entry name" value="ENDONUCLEASE"/>
    <property type="match status" value="1"/>
</dbReference>
<dbReference type="PANTHER" id="PTHR33327:SF3">
    <property type="entry name" value="RNA-DIRECTED DNA POLYMERASE"/>
    <property type="match status" value="1"/>
</dbReference>
<accession>A0A8X6WYR6</accession>
<protein>
    <submittedName>
        <fullName evidence="1">Uncharacterized protein</fullName>
    </submittedName>
</protein>
<proteinExistence type="predicted"/>
<dbReference type="AlphaFoldDB" id="A0A8X6WYR6"/>
<dbReference type="EMBL" id="BMAV01003859">
    <property type="protein sequence ID" value="GFY43778.1"/>
    <property type="molecule type" value="Genomic_DNA"/>
</dbReference>
<evidence type="ECO:0000313" key="2">
    <source>
        <dbReference type="Proteomes" id="UP000886998"/>
    </source>
</evidence>
<evidence type="ECO:0000313" key="1">
    <source>
        <dbReference type="EMBL" id="GFY43778.1"/>
    </source>
</evidence>
<comment type="caution">
    <text evidence="1">The sequence shown here is derived from an EMBL/GenBank/DDBJ whole genome shotgun (WGS) entry which is preliminary data.</text>
</comment>
<dbReference type="OrthoDB" id="6435789at2759"/>
<name>A0A8X6WYR6_9ARAC</name>
<dbReference type="Proteomes" id="UP000886998">
    <property type="component" value="Unassembled WGS sequence"/>
</dbReference>
<sequence>MESLAGSKISEELLKTLWYKRLLQQVQAILSVSKDTLTNLVEMADKISIYPTDILIINKQDQSQATYCSCENNSRWSSFEASTESLTQQIHKLHT</sequence>
<reference evidence="1" key="1">
    <citation type="submission" date="2020-08" db="EMBL/GenBank/DDBJ databases">
        <title>Multicomponent nature underlies the extraordinary mechanical properties of spider dragline silk.</title>
        <authorList>
            <person name="Kono N."/>
            <person name="Nakamura H."/>
            <person name="Mori M."/>
            <person name="Yoshida Y."/>
            <person name="Ohtoshi R."/>
            <person name="Malay A.D."/>
            <person name="Moran D.A.P."/>
            <person name="Tomita M."/>
            <person name="Numata K."/>
            <person name="Arakawa K."/>
        </authorList>
    </citation>
    <scope>NUCLEOTIDE SEQUENCE</scope>
</reference>
<organism evidence="1 2">
    <name type="scientific">Trichonephila inaurata madagascariensis</name>
    <dbReference type="NCBI Taxonomy" id="2747483"/>
    <lineage>
        <taxon>Eukaryota</taxon>
        <taxon>Metazoa</taxon>
        <taxon>Ecdysozoa</taxon>
        <taxon>Arthropoda</taxon>
        <taxon>Chelicerata</taxon>
        <taxon>Arachnida</taxon>
        <taxon>Araneae</taxon>
        <taxon>Araneomorphae</taxon>
        <taxon>Entelegynae</taxon>
        <taxon>Araneoidea</taxon>
        <taxon>Nephilidae</taxon>
        <taxon>Trichonephila</taxon>
        <taxon>Trichonephila inaurata</taxon>
    </lineage>
</organism>
<keyword evidence="2" id="KW-1185">Reference proteome</keyword>
<gene>
    <name evidence="1" type="ORF">TNIN_126431</name>
</gene>